<evidence type="ECO:0000256" key="1">
    <source>
        <dbReference type="SAM" id="MobiDB-lite"/>
    </source>
</evidence>
<feature type="region of interest" description="Disordered" evidence="1">
    <location>
        <begin position="21"/>
        <end position="80"/>
    </location>
</feature>
<proteinExistence type="predicted"/>
<dbReference type="EMBL" id="CAWUPB010000913">
    <property type="protein sequence ID" value="CAK7333069.1"/>
    <property type="molecule type" value="Genomic_DNA"/>
</dbReference>
<reference evidence="2 3" key="1">
    <citation type="submission" date="2024-01" db="EMBL/GenBank/DDBJ databases">
        <authorList>
            <person name="Waweru B."/>
        </authorList>
    </citation>
    <scope>NUCLEOTIDE SEQUENCE [LARGE SCALE GENOMIC DNA]</scope>
</reference>
<comment type="caution">
    <text evidence="2">The sequence shown here is derived from an EMBL/GenBank/DDBJ whole genome shotgun (WGS) entry which is preliminary data.</text>
</comment>
<dbReference type="AlphaFoldDB" id="A0AAV1RGL5"/>
<name>A0AAV1RGL5_9ROSI</name>
<evidence type="ECO:0000313" key="2">
    <source>
        <dbReference type="EMBL" id="CAK7333069.1"/>
    </source>
</evidence>
<feature type="compositionally biased region" description="Basic and acidic residues" evidence="1">
    <location>
        <begin position="49"/>
        <end position="62"/>
    </location>
</feature>
<gene>
    <name evidence="2" type="ORF">DCAF_LOCUS9300</name>
</gene>
<accession>A0AAV1RGL5</accession>
<protein>
    <submittedName>
        <fullName evidence="2">Uncharacterized protein</fullName>
    </submittedName>
</protein>
<organism evidence="2 3">
    <name type="scientific">Dovyalis caffra</name>
    <dbReference type="NCBI Taxonomy" id="77055"/>
    <lineage>
        <taxon>Eukaryota</taxon>
        <taxon>Viridiplantae</taxon>
        <taxon>Streptophyta</taxon>
        <taxon>Embryophyta</taxon>
        <taxon>Tracheophyta</taxon>
        <taxon>Spermatophyta</taxon>
        <taxon>Magnoliopsida</taxon>
        <taxon>eudicotyledons</taxon>
        <taxon>Gunneridae</taxon>
        <taxon>Pentapetalae</taxon>
        <taxon>rosids</taxon>
        <taxon>fabids</taxon>
        <taxon>Malpighiales</taxon>
        <taxon>Salicaceae</taxon>
        <taxon>Flacourtieae</taxon>
        <taxon>Dovyalis</taxon>
    </lineage>
</organism>
<feature type="compositionally biased region" description="Polar residues" evidence="1">
    <location>
        <begin position="21"/>
        <end position="41"/>
    </location>
</feature>
<dbReference type="Proteomes" id="UP001314170">
    <property type="component" value="Unassembled WGS sequence"/>
</dbReference>
<feature type="compositionally biased region" description="Basic residues" evidence="1">
    <location>
        <begin position="63"/>
        <end position="73"/>
    </location>
</feature>
<evidence type="ECO:0000313" key="3">
    <source>
        <dbReference type="Proteomes" id="UP001314170"/>
    </source>
</evidence>
<sequence length="97" mass="10616">MEEDSEIGGLIAVRSHGELQTVSTPNLPQTDTTILARCTSSPKKRGRPKVMEKIDAANDGKRSRPKKPSRPKVQRGLFTEKKATRESIVSGTIACIK</sequence>
<keyword evidence="3" id="KW-1185">Reference proteome</keyword>